<dbReference type="SUPFAM" id="SSF53098">
    <property type="entry name" value="Ribonuclease H-like"/>
    <property type="match status" value="1"/>
</dbReference>
<feature type="domain" description="Integrase catalytic" evidence="1">
    <location>
        <begin position="200"/>
        <end position="321"/>
    </location>
</feature>
<gene>
    <name evidence="2" type="ORF">OA238_c20590</name>
</gene>
<dbReference type="HOGENOM" id="CLU_865545_0_0_5"/>
<evidence type="ECO:0000313" key="2">
    <source>
        <dbReference type="EMBL" id="AGI72155.1"/>
    </source>
</evidence>
<organism evidence="2 3">
    <name type="scientific">Octadecabacter arcticus 238</name>
    <dbReference type="NCBI Taxonomy" id="391616"/>
    <lineage>
        <taxon>Bacteria</taxon>
        <taxon>Pseudomonadati</taxon>
        <taxon>Pseudomonadota</taxon>
        <taxon>Alphaproteobacteria</taxon>
        <taxon>Rhodobacterales</taxon>
        <taxon>Roseobacteraceae</taxon>
        <taxon>Octadecabacter</taxon>
    </lineage>
</organism>
<dbReference type="AlphaFoldDB" id="M9RQT0"/>
<protein>
    <submittedName>
        <fullName evidence="2">Putative IS481 family integrase</fullName>
    </submittedName>
</protein>
<dbReference type="Proteomes" id="UP000004688">
    <property type="component" value="Chromosome"/>
</dbReference>
<sequence>MQILRQHKNVYKLYAWARTQECLDAYRIKYEDRVRHWNALRAEGVSLTKCAEFVGISRATYYRHKRILKDLAQAILPPSKAPKCRNKTQWGEAEKQLVLEVRRDNETFGKEEIGVVLRRDKNQTISDSTVGRILSFLRQKGLITRSRSAPQKRTRNFSKGHAKGWKYKDYKDIEVGERVQINHMTVTKNGVTCKHFQAWERRSKHIHAQVYSNATARSAKRFLRELVEIAPYKILSIQVDGGSEFMADFETACEQMKIPLIVLPPARPKYNGGVERGNRTFREEFYACRDLIADSIGAMRFDLRKAVEKIQHIQAASRLER</sequence>
<evidence type="ECO:0000313" key="3">
    <source>
        <dbReference type="Proteomes" id="UP000004688"/>
    </source>
</evidence>
<dbReference type="InterPro" id="IPR009057">
    <property type="entry name" value="Homeodomain-like_sf"/>
</dbReference>
<dbReference type="KEGG" id="oar:OA238_c20590"/>
<keyword evidence="3" id="KW-1185">Reference proteome</keyword>
<dbReference type="InterPro" id="IPR036397">
    <property type="entry name" value="RNaseH_sf"/>
</dbReference>
<dbReference type="PROSITE" id="PS50994">
    <property type="entry name" value="INTEGRASE"/>
    <property type="match status" value="1"/>
</dbReference>
<accession>M9RQT0</accession>
<name>M9RQT0_9RHOB</name>
<evidence type="ECO:0000259" key="1">
    <source>
        <dbReference type="PROSITE" id="PS50994"/>
    </source>
</evidence>
<dbReference type="EMBL" id="CP003742">
    <property type="protein sequence ID" value="AGI72155.1"/>
    <property type="molecule type" value="Genomic_DNA"/>
</dbReference>
<dbReference type="eggNOG" id="COG2801">
    <property type="taxonomic scope" value="Bacteria"/>
</dbReference>
<reference evidence="2 3" key="1">
    <citation type="journal article" date="2013" name="PLoS ONE">
        <title>Poles Apart: Arctic and Antarctic Octadecabacter strains Share High Genome Plasticity and a New Type of Xanthorhodopsin.</title>
        <authorList>
            <person name="Vollmers J."/>
            <person name="Voget S."/>
            <person name="Dietrich S."/>
            <person name="Gollnow K."/>
            <person name="Smits M."/>
            <person name="Meyer K."/>
            <person name="Brinkhoff T."/>
            <person name="Simon M."/>
            <person name="Daniel R."/>
        </authorList>
    </citation>
    <scope>NUCLEOTIDE SEQUENCE [LARGE SCALE GENOMIC DNA]</scope>
    <source>
        <strain evidence="2 3">238</strain>
    </source>
</reference>
<dbReference type="GO" id="GO:0003676">
    <property type="term" value="F:nucleic acid binding"/>
    <property type="evidence" value="ECO:0007669"/>
    <property type="project" value="InterPro"/>
</dbReference>
<dbReference type="STRING" id="391616.OA238_c20590"/>
<dbReference type="InterPro" id="IPR012337">
    <property type="entry name" value="RNaseH-like_sf"/>
</dbReference>
<dbReference type="Gene3D" id="3.30.420.10">
    <property type="entry name" value="Ribonuclease H-like superfamily/Ribonuclease H"/>
    <property type="match status" value="1"/>
</dbReference>
<dbReference type="SUPFAM" id="SSF46689">
    <property type="entry name" value="Homeodomain-like"/>
    <property type="match status" value="1"/>
</dbReference>
<proteinExistence type="predicted"/>
<dbReference type="GO" id="GO:0015074">
    <property type="term" value="P:DNA integration"/>
    <property type="evidence" value="ECO:0007669"/>
    <property type="project" value="InterPro"/>
</dbReference>
<dbReference type="InterPro" id="IPR001584">
    <property type="entry name" value="Integrase_cat-core"/>
</dbReference>